<feature type="region of interest" description="Disordered" evidence="1">
    <location>
        <begin position="65"/>
        <end position="130"/>
    </location>
</feature>
<feature type="compositionally biased region" description="Basic and acidic residues" evidence="1">
    <location>
        <begin position="112"/>
        <end position="130"/>
    </location>
</feature>
<dbReference type="AlphaFoldDB" id="A0A919JPF1"/>
<protein>
    <submittedName>
        <fullName evidence="2">Uncharacterized protein</fullName>
    </submittedName>
</protein>
<feature type="compositionally biased region" description="Basic residues" evidence="1">
    <location>
        <begin position="68"/>
        <end position="86"/>
    </location>
</feature>
<proteinExistence type="predicted"/>
<name>A0A919JPF1_9ACTN</name>
<dbReference type="EMBL" id="BOMQ01000051">
    <property type="protein sequence ID" value="GIE50544.1"/>
    <property type="molecule type" value="Genomic_DNA"/>
</dbReference>
<keyword evidence="3" id="KW-1185">Reference proteome</keyword>
<comment type="caution">
    <text evidence="2">The sequence shown here is derived from an EMBL/GenBank/DDBJ whole genome shotgun (WGS) entry which is preliminary data.</text>
</comment>
<accession>A0A919JPF1</accession>
<evidence type="ECO:0000256" key="1">
    <source>
        <dbReference type="SAM" id="MobiDB-lite"/>
    </source>
</evidence>
<organism evidence="2 3">
    <name type="scientific">Actinoplanes nipponensis</name>
    <dbReference type="NCBI Taxonomy" id="135950"/>
    <lineage>
        <taxon>Bacteria</taxon>
        <taxon>Bacillati</taxon>
        <taxon>Actinomycetota</taxon>
        <taxon>Actinomycetes</taxon>
        <taxon>Micromonosporales</taxon>
        <taxon>Micromonosporaceae</taxon>
        <taxon>Actinoplanes</taxon>
    </lineage>
</organism>
<dbReference type="Proteomes" id="UP000647172">
    <property type="component" value="Unassembled WGS sequence"/>
</dbReference>
<evidence type="ECO:0000313" key="3">
    <source>
        <dbReference type="Proteomes" id="UP000647172"/>
    </source>
</evidence>
<sequence length="130" mass="14219">MEGVDAGVVRGKVQRRPGQDVVGRGVEEHVLHDAPPGAGAGLLIICGPPARTFVTANGKLRLTVAAGKSRRGRSAGRRRSQVRRGRRDYDVGKQHVQRAPGSVQFRTGGDSPRPDRSRRPVDPVRFRDRR</sequence>
<evidence type="ECO:0000313" key="2">
    <source>
        <dbReference type="EMBL" id="GIE50544.1"/>
    </source>
</evidence>
<gene>
    <name evidence="2" type="ORF">Ani05nite_40780</name>
</gene>
<reference evidence="2" key="1">
    <citation type="submission" date="2021-01" db="EMBL/GenBank/DDBJ databases">
        <title>Whole genome shotgun sequence of Actinoplanes nipponensis NBRC 14063.</title>
        <authorList>
            <person name="Komaki H."/>
            <person name="Tamura T."/>
        </authorList>
    </citation>
    <scope>NUCLEOTIDE SEQUENCE</scope>
    <source>
        <strain evidence="2">NBRC 14063</strain>
    </source>
</reference>